<accession>A0ABQ7HVB4</accession>
<dbReference type="PANTHER" id="PTHR21301:SF10">
    <property type="entry name" value="REVERSE TRANSCRIPTASE DOMAIN-CONTAINING PROTEIN"/>
    <property type="match status" value="1"/>
</dbReference>
<dbReference type="Pfam" id="PF26215">
    <property type="entry name" value="HTH_animal"/>
    <property type="match status" value="1"/>
</dbReference>
<dbReference type="InterPro" id="IPR035901">
    <property type="entry name" value="GIY-YIG_endonuc_sf"/>
</dbReference>
<dbReference type="InterPro" id="IPR000305">
    <property type="entry name" value="GIY-YIG_endonuc"/>
</dbReference>
<name>A0ABQ7HVB4_9MICR</name>
<dbReference type="Gene3D" id="3.40.1440.10">
    <property type="entry name" value="GIY-YIG endonuclease"/>
    <property type="match status" value="1"/>
</dbReference>
<dbReference type="InterPro" id="IPR043502">
    <property type="entry name" value="DNA/RNA_pol_sf"/>
</dbReference>
<gene>
    <name evidence="3" type="ORF">TCON_2683</name>
</gene>
<dbReference type="Proteomes" id="UP001516464">
    <property type="component" value="Unassembled WGS sequence"/>
</dbReference>
<dbReference type="EMBL" id="SBIQ01000491">
    <property type="protein sequence ID" value="KAF7676600.1"/>
    <property type="molecule type" value="Genomic_DNA"/>
</dbReference>
<feature type="domain" description="Reverse transcriptase" evidence="2">
    <location>
        <begin position="300"/>
        <end position="550"/>
    </location>
</feature>
<sequence length="720" mass="82513">MRTTRSFAMLFPHSASFVTIFATLLVKSYCIRTRLKFLKQCLSEQVLPKSLLPVRLVRLGDQPFSDFCATILKKHIEVTKSSERSSFKNLDIAKRNFNRVIPADWKSSLMDEIYSDLRRKTQTLQDILKRKLECLIKNSDWTKKSNPNNVMNLSSKTISENAVSALGYGLSFAISNHPSAVKISSAFIQLEKQNKLSQENLNLVKGIVYGSTLTSQTSNFPDRFRRSLQELKADTSIHITKADKSSTVVVLDKLVYLSKMNDLLQDSSTYTKLRKNPLDDIIKTFNSSLRKFLKNHKDLLRQLTTSSPSLPYLYGLVKTHKPNHPMRPIISSVGSITYKLSKWLSKILSPLLGTISSSHLINSVDLVNKLNNVAINPEVKLISFDVCSLFTKVPVDDILSYLAHELTSYDLPLPSEVIVNLVKLCIKECKFTFNNEYYLQTFGMAMGNPLSPLLSNLYMEFFEMKFVGKITPGIIPWFRYVDDILCIWPSKENSEEFLAKLNEQVPSIKFTIETEIDNCLPFLDILIHREDLSLKYSVYRKPTNILSYVHFFSGHKYSVKQSVFSSMYLRALRIVSPEFLDKEFENIDCIGSNLCYPVSFLETCRSKAQHSFYNINRIENIRPKNVLCLPYCPGFESIVKSLKLFDLHVVFNYENTIGKLLVRNSPRSDNCVIYKIPCKDCDSYYIGQTSKDLKFRISQHKYSVRSGQISNALFIHLSEK</sequence>
<dbReference type="InterPro" id="IPR058912">
    <property type="entry name" value="HTH_animal"/>
</dbReference>
<evidence type="ECO:0000313" key="3">
    <source>
        <dbReference type="EMBL" id="KAF7676600.1"/>
    </source>
</evidence>
<reference evidence="3 4" key="1">
    <citation type="submission" date="2019-01" db="EMBL/GenBank/DDBJ databases">
        <title>Genomes sequencing and comparative genomics of infectious freshwater microsporidia, Cucumispora dikerogammari and Thelohania contejeani.</title>
        <authorList>
            <person name="Cormier A."/>
            <person name="Giraud I."/>
            <person name="Wattier R."/>
            <person name="Teixeira M."/>
            <person name="Grandjean F."/>
            <person name="Rigaud T."/>
            <person name="Cordaux R."/>
        </authorList>
    </citation>
    <scope>NUCLEOTIDE SEQUENCE [LARGE SCALE GENOMIC DNA]</scope>
    <source>
        <strain evidence="3">T1</strain>
        <tissue evidence="3">Spores</tissue>
    </source>
</reference>
<comment type="caution">
    <text evidence="3">The sequence shown here is derived from an EMBL/GenBank/DDBJ whole genome shotgun (WGS) entry which is preliminary data.</text>
</comment>
<dbReference type="CDD" id="cd00304">
    <property type="entry name" value="RT_like"/>
    <property type="match status" value="1"/>
</dbReference>
<dbReference type="InterPro" id="IPR000477">
    <property type="entry name" value="RT_dom"/>
</dbReference>
<keyword evidence="4" id="KW-1185">Reference proteome</keyword>
<evidence type="ECO:0008006" key="5">
    <source>
        <dbReference type="Google" id="ProtNLM"/>
    </source>
</evidence>
<protein>
    <recommendedName>
        <fullName evidence="5">Reverse transcriptase domain-containing protein</fullName>
    </recommendedName>
</protein>
<dbReference type="PANTHER" id="PTHR21301">
    <property type="entry name" value="REVERSE TRANSCRIPTASE"/>
    <property type="match status" value="1"/>
</dbReference>
<proteinExistence type="predicted"/>
<feature type="non-terminal residue" evidence="3">
    <location>
        <position position="720"/>
    </location>
</feature>
<evidence type="ECO:0000313" key="4">
    <source>
        <dbReference type="Proteomes" id="UP001516464"/>
    </source>
</evidence>
<feature type="domain" description="GIY-YIG" evidence="1">
    <location>
        <begin position="669"/>
        <end position="720"/>
    </location>
</feature>
<dbReference type="Pfam" id="PF00078">
    <property type="entry name" value="RVT_1"/>
    <property type="match status" value="1"/>
</dbReference>
<evidence type="ECO:0000259" key="2">
    <source>
        <dbReference type="PROSITE" id="PS50878"/>
    </source>
</evidence>
<evidence type="ECO:0000259" key="1">
    <source>
        <dbReference type="PROSITE" id="PS50164"/>
    </source>
</evidence>
<organism evidence="3 4">
    <name type="scientific">Astathelohania contejeani</name>
    <dbReference type="NCBI Taxonomy" id="164912"/>
    <lineage>
        <taxon>Eukaryota</taxon>
        <taxon>Fungi</taxon>
        <taxon>Fungi incertae sedis</taxon>
        <taxon>Microsporidia</taxon>
        <taxon>Astathelohaniidae</taxon>
        <taxon>Astathelohania</taxon>
    </lineage>
</organism>
<dbReference type="SUPFAM" id="SSF56672">
    <property type="entry name" value="DNA/RNA polymerases"/>
    <property type="match status" value="1"/>
</dbReference>
<dbReference type="PROSITE" id="PS50164">
    <property type="entry name" value="GIY_YIG"/>
    <property type="match status" value="1"/>
</dbReference>
<dbReference type="PROSITE" id="PS50878">
    <property type="entry name" value="RT_POL"/>
    <property type="match status" value="1"/>
</dbReference>